<dbReference type="Proteomes" id="UP001500936">
    <property type="component" value="Unassembled WGS sequence"/>
</dbReference>
<evidence type="ECO:0000313" key="3">
    <source>
        <dbReference type="Proteomes" id="UP001500936"/>
    </source>
</evidence>
<keyword evidence="1" id="KW-0472">Membrane</keyword>
<name>A0ABP8JQD2_9BACT</name>
<gene>
    <name evidence="2" type="ORF">GCM10023187_00600</name>
</gene>
<keyword evidence="3" id="KW-1185">Reference proteome</keyword>
<feature type="transmembrane region" description="Helical" evidence="1">
    <location>
        <begin position="10"/>
        <end position="27"/>
    </location>
</feature>
<sequence>MFKVLLSQEVYLLLMLISKPIWFYFSGKYTATFFSEYTMLRVFGERMDSITALLWAIMWACFFVAC</sequence>
<dbReference type="RefSeq" id="WP_345262754.1">
    <property type="nucleotide sequence ID" value="NZ_BAABHB010000001.1"/>
</dbReference>
<keyword evidence="1" id="KW-0812">Transmembrane</keyword>
<organism evidence="2 3">
    <name type="scientific">Nibrella viscosa</name>
    <dbReference type="NCBI Taxonomy" id="1084524"/>
    <lineage>
        <taxon>Bacteria</taxon>
        <taxon>Pseudomonadati</taxon>
        <taxon>Bacteroidota</taxon>
        <taxon>Cytophagia</taxon>
        <taxon>Cytophagales</taxon>
        <taxon>Spirosomataceae</taxon>
        <taxon>Nibrella</taxon>
    </lineage>
</organism>
<feature type="transmembrane region" description="Helical" evidence="1">
    <location>
        <begin position="47"/>
        <end position="65"/>
    </location>
</feature>
<accession>A0ABP8JQD2</accession>
<keyword evidence="1" id="KW-1133">Transmembrane helix</keyword>
<protein>
    <submittedName>
        <fullName evidence="2">Uncharacterized protein</fullName>
    </submittedName>
</protein>
<comment type="caution">
    <text evidence="2">The sequence shown here is derived from an EMBL/GenBank/DDBJ whole genome shotgun (WGS) entry which is preliminary data.</text>
</comment>
<reference evidence="3" key="1">
    <citation type="journal article" date="2019" name="Int. J. Syst. Evol. Microbiol.">
        <title>The Global Catalogue of Microorganisms (GCM) 10K type strain sequencing project: providing services to taxonomists for standard genome sequencing and annotation.</title>
        <authorList>
            <consortium name="The Broad Institute Genomics Platform"/>
            <consortium name="The Broad Institute Genome Sequencing Center for Infectious Disease"/>
            <person name="Wu L."/>
            <person name="Ma J."/>
        </authorList>
    </citation>
    <scope>NUCLEOTIDE SEQUENCE [LARGE SCALE GENOMIC DNA]</scope>
    <source>
        <strain evidence="3">JCM 17925</strain>
    </source>
</reference>
<dbReference type="EMBL" id="BAABHB010000001">
    <property type="protein sequence ID" value="GAA4394597.1"/>
    <property type="molecule type" value="Genomic_DNA"/>
</dbReference>
<evidence type="ECO:0000256" key="1">
    <source>
        <dbReference type="SAM" id="Phobius"/>
    </source>
</evidence>
<proteinExistence type="predicted"/>
<evidence type="ECO:0000313" key="2">
    <source>
        <dbReference type="EMBL" id="GAA4394597.1"/>
    </source>
</evidence>